<evidence type="ECO:0000313" key="1">
    <source>
        <dbReference type="EMBL" id="KAL3598885.1"/>
    </source>
</evidence>
<sequence length="172" mass="19508">MPSLILGPPESGPASIPALNFVQFHPFVTRVLFLSWEGFRRVCTRADIEWLCKLLAEPLYILSQNLLLLKLWLIVETAATVFALSDNVNHSFQAKELILQKEEKIVLVWLDTQYNQAVYGLVHNLVMWAGSDITELSCEIGVSSTQGKFTCYILQVCIRILLHFLLPSAYLQ</sequence>
<gene>
    <name evidence="1" type="ORF">D5086_006803</name>
</gene>
<reference evidence="1 2" key="1">
    <citation type="journal article" date="2024" name="Plant Biotechnol. J.">
        <title>Genome and CRISPR/Cas9 system of a widespread forest tree (Populus alba) in the world.</title>
        <authorList>
            <person name="Liu Y.J."/>
            <person name="Jiang P.F."/>
            <person name="Han X.M."/>
            <person name="Li X.Y."/>
            <person name="Wang H.M."/>
            <person name="Wang Y.J."/>
            <person name="Wang X.X."/>
            <person name="Zeng Q.Y."/>
        </authorList>
    </citation>
    <scope>NUCLEOTIDE SEQUENCE [LARGE SCALE GENOMIC DNA]</scope>
    <source>
        <strain evidence="2">cv. PAL-ZL1</strain>
    </source>
</reference>
<protein>
    <submittedName>
        <fullName evidence="1">Uncharacterized protein</fullName>
    </submittedName>
</protein>
<proteinExistence type="predicted"/>
<name>A0ACC4CM12_POPAL</name>
<accession>A0ACC4CM12</accession>
<evidence type="ECO:0000313" key="2">
    <source>
        <dbReference type="Proteomes" id="UP000309997"/>
    </source>
</evidence>
<dbReference type="Proteomes" id="UP000309997">
    <property type="component" value="Unassembled WGS sequence"/>
</dbReference>
<dbReference type="EMBL" id="RCHU02000003">
    <property type="protein sequence ID" value="KAL3598885.1"/>
    <property type="molecule type" value="Genomic_DNA"/>
</dbReference>
<keyword evidence="2" id="KW-1185">Reference proteome</keyword>
<comment type="caution">
    <text evidence="1">The sequence shown here is derived from an EMBL/GenBank/DDBJ whole genome shotgun (WGS) entry which is preliminary data.</text>
</comment>
<organism evidence="1 2">
    <name type="scientific">Populus alba</name>
    <name type="common">White poplar</name>
    <dbReference type="NCBI Taxonomy" id="43335"/>
    <lineage>
        <taxon>Eukaryota</taxon>
        <taxon>Viridiplantae</taxon>
        <taxon>Streptophyta</taxon>
        <taxon>Embryophyta</taxon>
        <taxon>Tracheophyta</taxon>
        <taxon>Spermatophyta</taxon>
        <taxon>Magnoliopsida</taxon>
        <taxon>eudicotyledons</taxon>
        <taxon>Gunneridae</taxon>
        <taxon>Pentapetalae</taxon>
        <taxon>rosids</taxon>
        <taxon>fabids</taxon>
        <taxon>Malpighiales</taxon>
        <taxon>Salicaceae</taxon>
        <taxon>Saliceae</taxon>
        <taxon>Populus</taxon>
    </lineage>
</organism>
<feature type="non-terminal residue" evidence="1">
    <location>
        <position position="172"/>
    </location>
</feature>